<protein>
    <submittedName>
        <fullName evidence="1">Uncharacterized protein</fullName>
    </submittedName>
</protein>
<dbReference type="RefSeq" id="WP_378220640.1">
    <property type="nucleotide sequence ID" value="NZ_JBHRTK010000012.1"/>
</dbReference>
<dbReference type="EMBL" id="JBHRTK010000012">
    <property type="protein sequence ID" value="MFC3206836.1"/>
    <property type="molecule type" value="Genomic_DNA"/>
</dbReference>
<comment type="caution">
    <text evidence="1">The sequence shown here is derived from an EMBL/GenBank/DDBJ whole genome shotgun (WGS) entry which is preliminary data.</text>
</comment>
<evidence type="ECO:0000313" key="1">
    <source>
        <dbReference type="EMBL" id="MFC3206836.1"/>
    </source>
</evidence>
<reference evidence="2" key="1">
    <citation type="journal article" date="2019" name="Int. J. Syst. Evol. Microbiol.">
        <title>The Global Catalogue of Microorganisms (GCM) 10K type strain sequencing project: providing services to taxonomists for standard genome sequencing and annotation.</title>
        <authorList>
            <consortium name="The Broad Institute Genomics Platform"/>
            <consortium name="The Broad Institute Genome Sequencing Center for Infectious Disease"/>
            <person name="Wu L."/>
            <person name="Ma J."/>
        </authorList>
    </citation>
    <scope>NUCLEOTIDE SEQUENCE [LARGE SCALE GENOMIC DNA]</scope>
    <source>
        <strain evidence="2">KCTC 52165</strain>
    </source>
</reference>
<gene>
    <name evidence="1" type="ORF">ACFOHJ_11485</name>
</gene>
<evidence type="ECO:0000313" key="2">
    <source>
        <dbReference type="Proteomes" id="UP001595583"/>
    </source>
</evidence>
<name>A0ABV7KAJ9_9HYPH</name>
<organism evidence="1 2">
    <name type="scientific">Aquamicrobium soli</name>
    <dbReference type="NCBI Taxonomy" id="1811518"/>
    <lineage>
        <taxon>Bacteria</taxon>
        <taxon>Pseudomonadati</taxon>
        <taxon>Pseudomonadota</taxon>
        <taxon>Alphaproteobacteria</taxon>
        <taxon>Hyphomicrobiales</taxon>
        <taxon>Phyllobacteriaceae</taxon>
        <taxon>Aquamicrobium</taxon>
    </lineage>
</organism>
<dbReference type="Proteomes" id="UP001595583">
    <property type="component" value="Unassembled WGS sequence"/>
</dbReference>
<keyword evidence="2" id="KW-1185">Reference proteome</keyword>
<sequence length="267" mass="29113">MGSEAKFKVGDRVRHMEDGWTATITALFGGDSAEVSIDGKGGTNGELLANLIPIKAPVVIREGCYYKTRDGRKVGPAKLCDNGRYNSYYTLCTWVVDGVLYQDNGTFADGTTPEHDLIAEWSDEHTHTSNPAAEVDNLRDEYGPVGVNDNSTAAKFKVGDRVATDGGYTFDPSVGTVKEVGTSCLSVKVDGQYGEWNYFDNELRLVAPTTSGNDDDEPDTKLLVSISADTSALDAEIDRVLKRLRKLKRKARKLGISLEYSELRDAA</sequence>
<proteinExistence type="predicted"/>
<accession>A0ABV7KAJ9</accession>